<evidence type="ECO:0000259" key="1">
    <source>
        <dbReference type="Pfam" id="PF14478"/>
    </source>
</evidence>
<name>A0A2H0D021_9BACT</name>
<proteinExistence type="predicted"/>
<dbReference type="AlphaFoldDB" id="A0A2H0D021"/>
<protein>
    <recommendedName>
        <fullName evidence="1">Transcobalamin-like C-terminal domain-containing protein</fullName>
    </recommendedName>
</protein>
<reference evidence="2 3" key="1">
    <citation type="submission" date="2017-09" db="EMBL/GenBank/DDBJ databases">
        <title>Depth-based differentiation of microbial function through sediment-hosted aquifers and enrichment of novel symbionts in the deep terrestrial subsurface.</title>
        <authorList>
            <person name="Probst A.J."/>
            <person name="Ladd B."/>
            <person name="Jarett J.K."/>
            <person name="Geller-Mcgrath D.E."/>
            <person name="Sieber C.M."/>
            <person name="Emerson J.B."/>
            <person name="Anantharaman K."/>
            <person name="Thomas B.C."/>
            <person name="Malmstrom R."/>
            <person name="Stieglmeier M."/>
            <person name="Klingl A."/>
            <person name="Woyke T."/>
            <person name="Ryan C.M."/>
            <person name="Banfield J.F."/>
        </authorList>
    </citation>
    <scope>NUCLEOTIDE SEQUENCE [LARGE SCALE GENOMIC DNA]</scope>
    <source>
        <strain evidence="2">CG22_combo_CG10-13_8_21_14_all_39_9</strain>
    </source>
</reference>
<dbReference type="Pfam" id="PF14478">
    <property type="entry name" value="DUF4430"/>
    <property type="match status" value="1"/>
</dbReference>
<comment type="caution">
    <text evidence="2">The sequence shown here is derived from an EMBL/GenBank/DDBJ whole genome shotgun (WGS) entry which is preliminary data.</text>
</comment>
<sequence length="135" mass="15466">MKKYILLIILFISLLAITGCVLVKDNQNTNQALSQPLKETLLIIDNQPYKIDNDRLSDTSVYDVLFSVTGQNKIKLQTKEYDFGILVEAIGDKTNGQANKYWLYYVNGEMPMVAVNNYKLNPGDKVEFKFEESKF</sequence>
<feature type="domain" description="Transcobalamin-like C-terminal" evidence="1">
    <location>
        <begin position="60"/>
        <end position="131"/>
    </location>
</feature>
<accession>A0A2H0D021</accession>
<evidence type="ECO:0000313" key="3">
    <source>
        <dbReference type="Proteomes" id="UP000230159"/>
    </source>
</evidence>
<dbReference type="PROSITE" id="PS51257">
    <property type="entry name" value="PROKAR_LIPOPROTEIN"/>
    <property type="match status" value="1"/>
</dbReference>
<evidence type="ECO:0000313" key="2">
    <source>
        <dbReference type="EMBL" id="PIP75492.1"/>
    </source>
</evidence>
<dbReference type="EMBL" id="PCTN01000151">
    <property type="protein sequence ID" value="PIP75492.1"/>
    <property type="molecule type" value="Genomic_DNA"/>
</dbReference>
<dbReference type="Proteomes" id="UP000230159">
    <property type="component" value="Unassembled WGS sequence"/>
</dbReference>
<organism evidence="2 3">
    <name type="scientific">Candidatus Kuenenbacteria bacterium CG22_combo_CG10-13_8_21_14_all_39_9</name>
    <dbReference type="NCBI Taxonomy" id="1974621"/>
    <lineage>
        <taxon>Bacteria</taxon>
        <taxon>Candidatus Kueneniibacteriota</taxon>
    </lineage>
</organism>
<dbReference type="InterPro" id="IPR027954">
    <property type="entry name" value="Transcobalamin-like_C"/>
</dbReference>
<dbReference type="Gene3D" id="2.170.130.30">
    <property type="match status" value="1"/>
</dbReference>
<gene>
    <name evidence="2" type="ORF">COW86_03495</name>
</gene>